<keyword evidence="3" id="KW-1185">Reference proteome</keyword>
<evidence type="ECO:0000313" key="2">
    <source>
        <dbReference type="EMBL" id="KAL3055929.1"/>
    </source>
</evidence>
<dbReference type="AlphaFoldDB" id="A0ABD2GP76"/>
<dbReference type="EMBL" id="JBIYXZ010002076">
    <property type="protein sequence ID" value="KAL3055929.1"/>
    <property type="molecule type" value="Genomic_DNA"/>
</dbReference>
<reference evidence="2 3" key="2">
    <citation type="journal article" date="2024" name="G3 (Bethesda)">
        <title>The genome of the cryopelagic Antarctic bald notothen, Trematomus borchgrevinki.</title>
        <authorList>
            <person name="Rayamajhi N."/>
            <person name="Rivera-Colon A.G."/>
            <person name="Minhas B.F."/>
            <person name="Cheng C.C."/>
            <person name="Catchen J.M."/>
        </authorList>
    </citation>
    <scope>NUCLEOTIDE SEQUENCE [LARGE SCALE GENOMIC DNA]</scope>
    <source>
        <strain evidence="2">AGRC-2024</strain>
    </source>
</reference>
<feature type="compositionally biased region" description="Basic and acidic residues" evidence="1">
    <location>
        <begin position="194"/>
        <end position="208"/>
    </location>
</feature>
<evidence type="ECO:0000313" key="3">
    <source>
        <dbReference type="Proteomes" id="UP001619887"/>
    </source>
</evidence>
<gene>
    <name evidence="2" type="ORF">OYC64_018600</name>
</gene>
<organism evidence="2 3">
    <name type="scientific">Pagothenia borchgrevinki</name>
    <name type="common">Bald rockcod</name>
    <name type="synonym">Trematomus borchgrevinki</name>
    <dbReference type="NCBI Taxonomy" id="8213"/>
    <lineage>
        <taxon>Eukaryota</taxon>
        <taxon>Metazoa</taxon>
        <taxon>Chordata</taxon>
        <taxon>Craniata</taxon>
        <taxon>Vertebrata</taxon>
        <taxon>Euteleostomi</taxon>
        <taxon>Actinopterygii</taxon>
        <taxon>Neopterygii</taxon>
        <taxon>Teleostei</taxon>
        <taxon>Neoteleostei</taxon>
        <taxon>Acanthomorphata</taxon>
        <taxon>Eupercaria</taxon>
        <taxon>Perciformes</taxon>
        <taxon>Notothenioidei</taxon>
        <taxon>Nototheniidae</taxon>
        <taxon>Pagothenia</taxon>
    </lineage>
</organism>
<dbReference type="Proteomes" id="UP001619887">
    <property type="component" value="Unassembled WGS sequence"/>
</dbReference>
<sequence length="262" mass="27312">MRASRSGNAEMKTVKKTVLEESENTTENGKEDLDQQEKIKTKTAMEEKSVEEARQKAPVIKEVTGPVNQATAVTGAAGASGRSRGDTTGIRMEKAELDGGKICVSIEKMTTKTPMEAELEKNTREEGPKRKEVVVLATSGGETAAAMGEKIRSREGNDGGEDVLAGRKADGKVKHCTEEKGKGDGGSSGGVTAGEEKTGRDGTGEKEGNAVGVHGGVGADGGTSGGAGKVQKKEEGKEKKKLSAVCLQPCQLNGQRPLLTKE</sequence>
<feature type="compositionally biased region" description="Basic and acidic residues" evidence="1">
    <location>
        <begin position="28"/>
        <end position="55"/>
    </location>
</feature>
<protein>
    <submittedName>
        <fullName evidence="2">Uncharacterized protein</fullName>
    </submittedName>
</protein>
<accession>A0ABD2GP76</accession>
<name>A0ABD2GP76_PAGBO</name>
<proteinExistence type="predicted"/>
<feature type="compositionally biased region" description="Gly residues" evidence="1">
    <location>
        <begin position="213"/>
        <end position="228"/>
    </location>
</feature>
<feature type="compositionally biased region" description="Basic and acidic residues" evidence="1">
    <location>
        <begin position="118"/>
        <end position="132"/>
    </location>
</feature>
<feature type="compositionally biased region" description="Basic and acidic residues" evidence="1">
    <location>
        <begin position="164"/>
        <end position="183"/>
    </location>
</feature>
<feature type="region of interest" description="Disordered" evidence="1">
    <location>
        <begin position="113"/>
        <end position="132"/>
    </location>
</feature>
<reference evidence="2 3" key="1">
    <citation type="journal article" date="2022" name="G3 (Bethesda)">
        <title>Evaluating Illumina-, Nanopore-, and PacBio-based genome assembly strategies with the bald notothen, Trematomus borchgrevinki.</title>
        <authorList>
            <person name="Rayamajhi N."/>
            <person name="Cheng C.C."/>
            <person name="Catchen J.M."/>
        </authorList>
    </citation>
    <scope>NUCLEOTIDE SEQUENCE [LARGE SCALE GENOMIC DNA]</scope>
    <source>
        <strain evidence="2">AGRC-2024</strain>
    </source>
</reference>
<comment type="caution">
    <text evidence="2">The sequence shown here is derived from an EMBL/GenBank/DDBJ whole genome shotgun (WGS) entry which is preliminary data.</text>
</comment>
<feature type="region of interest" description="Disordered" evidence="1">
    <location>
        <begin position="138"/>
        <end position="244"/>
    </location>
</feature>
<evidence type="ECO:0000256" key="1">
    <source>
        <dbReference type="SAM" id="MobiDB-lite"/>
    </source>
</evidence>
<feature type="region of interest" description="Disordered" evidence="1">
    <location>
        <begin position="1"/>
        <end position="56"/>
    </location>
</feature>